<evidence type="ECO:0000256" key="2">
    <source>
        <dbReference type="SAM" id="SignalP"/>
    </source>
</evidence>
<accession>A0A915CXR9</accession>
<dbReference type="WBParaSite" id="jg13427">
    <property type="protein sequence ID" value="jg13427"/>
    <property type="gene ID" value="jg13427"/>
</dbReference>
<proteinExistence type="predicted"/>
<feature type="transmembrane region" description="Helical" evidence="1">
    <location>
        <begin position="39"/>
        <end position="62"/>
    </location>
</feature>
<protein>
    <submittedName>
        <fullName evidence="4">Uncharacterized protein</fullName>
    </submittedName>
</protein>
<keyword evidence="1" id="KW-0472">Membrane</keyword>
<reference evidence="4" key="1">
    <citation type="submission" date="2022-11" db="UniProtKB">
        <authorList>
            <consortium name="WormBaseParasite"/>
        </authorList>
    </citation>
    <scope>IDENTIFICATION</scope>
</reference>
<sequence>MSLTFVCRLCIAIGLLLIISSEAVENVEVKAKPAVANPVAVVAVSLAAVVAASHVAAAANVVAANVHAAANRVVLAVNCFKTLKSLETYPISGSGYGRRRRHHCCTNGAVQQAIVPPNTYSNSPAAFPITILPTAVSESPADKQCECSAFNLPASGSGSLPPMPSPQPIPAQSAEPAKEPEPKGGCDCGCCDCGCCDCGCCGCMAARKTAPVAAASPSVTGTIKSCGCESPEPSADDPRADGEAAKDVDAVQKHKVFRRLRSKPQGKLHSLIKRTQSTGKYSQSLLHHKPIVRHKIIV</sequence>
<name>A0A915CXR9_9BILA</name>
<dbReference type="AlphaFoldDB" id="A0A915CXR9"/>
<keyword evidence="1" id="KW-0812">Transmembrane</keyword>
<keyword evidence="3" id="KW-1185">Reference proteome</keyword>
<evidence type="ECO:0000313" key="3">
    <source>
        <dbReference type="Proteomes" id="UP000887574"/>
    </source>
</evidence>
<dbReference type="Proteomes" id="UP000887574">
    <property type="component" value="Unplaced"/>
</dbReference>
<evidence type="ECO:0000256" key="1">
    <source>
        <dbReference type="SAM" id="Phobius"/>
    </source>
</evidence>
<organism evidence="3 4">
    <name type="scientific">Ditylenchus dipsaci</name>
    <dbReference type="NCBI Taxonomy" id="166011"/>
    <lineage>
        <taxon>Eukaryota</taxon>
        <taxon>Metazoa</taxon>
        <taxon>Ecdysozoa</taxon>
        <taxon>Nematoda</taxon>
        <taxon>Chromadorea</taxon>
        <taxon>Rhabditida</taxon>
        <taxon>Tylenchina</taxon>
        <taxon>Tylenchomorpha</taxon>
        <taxon>Sphaerularioidea</taxon>
        <taxon>Anguinidae</taxon>
        <taxon>Anguininae</taxon>
        <taxon>Ditylenchus</taxon>
    </lineage>
</organism>
<evidence type="ECO:0000313" key="4">
    <source>
        <dbReference type="WBParaSite" id="jg13427"/>
    </source>
</evidence>
<keyword evidence="1" id="KW-1133">Transmembrane helix</keyword>
<feature type="chain" id="PRO_5037619529" evidence="2">
    <location>
        <begin position="24"/>
        <end position="298"/>
    </location>
</feature>
<keyword evidence="2" id="KW-0732">Signal</keyword>
<feature type="signal peptide" evidence="2">
    <location>
        <begin position="1"/>
        <end position="23"/>
    </location>
</feature>